<evidence type="ECO:0000256" key="4">
    <source>
        <dbReference type="ARBA" id="ARBA00022840"/>
    </source>
</evidence>
<evidence type="ECO:0000256" key="5">
    <source>
        <dbReference type="ARBA" id="ARBA00023267"/>
    </source>
</evidence>
<evidence type="ECO:0000313" key="13">
    <source>
        <dbReference type="Proteomes" id="UP000006072"/>
    </source>
</evidence>
<dbReference type="PROSITE" id="PS50975">
    <property type="entry name" value="ATP_GRASP"/>
    <property type="match status" value="1"/>
</dbReference>
<evidence type="ECO:0000256" key="7">
    <source>
        <dbReference type="SAM" id="MobiDB-lite"/>
    </source>
</evidence>
<dbReference type="PROSITE" id="PS50979">
    <property type="entry name" value="BC"/>
    <property type="match status" value="1"/>
</dbReference>
<name>K0VLX8_MYCVA</name>
<dbReference type="PATRIC" id="fig|1194972.3.peg.566"/>
<evidence type="ECO:0000256" key="3">
    <source>
        <dbReference type="ARBA" id="ARBA00022741"/>
    </source>
</evidence>
<dbReference type="Pfam" id="PF02785">
    <property type="entry name" value="Biotin_carb_C"/>
    <property type="match status" value="1"/>
</dbReference>
<dbReference type="InterPro" id="IPR005482">
    <property type="entry name" value="Biotin_COase_C"/>
</dbReference>
<dbReference type="Proteomes" id="UP000006072">
    <property type="component" value="Unassembled WGS sequence"/>
</dbReference>
<dbReference type="HOGENOM" id="CLU_239133_0_0_11"/>
<dbReference type="InterPro" id="IPR011054">
    <property type="entry name" value="Rudment_hybrid_motif"/>
</dbReference>
<evidence type="ECO:0000259" key="9">
    <source>
        <dbReference type="PROSITE" id="PS50975"/>
    </source>
</evidence>
<dbReference type="InterPro" id="IPR011053">
    <property type="entry name" value="Single_hybrid_motif"/>
</dbReference>
<proteinExistence type="predicted"/>
<dbReference type="InterPro" id="IPR034733">
    <property type="entry name" value="AcCoA_carboxyl_beta"/>
</dbReference>
<dbReference type="InterPro" id="IPR011763">
    <property type="entry name" value="COA_CT_C"/>
</dbReference>
<dbReference type="CDD" id="cd06850">
    <property type="entry name" value="biotinyl_domain"/>
    <property type="match status" value="1"/>
</dbReference>
<protein>
    <submittedName>
        <fullName evidence="12">Carbamoyl-phosphate synthase subunit L</fullName>
    </submittedName>
</protein>
<dbReference type="SMART" id="SM00878">
    <property type="entry name" value="Biotin_carb_C"/>
    <property type="match status" value="1"/>
</dbReference>
<organism evidence="12 13">
    <name type="scientific">Mycolicibacterium vaccae ATCC 25954</name>
    <dbReference type="NCBI Taxonomy" id="1194972"/>
    <lineage>
        <taxon>Bacteria</taxon>
        <taxon>Bacillati</taxon>
        <taxon>Actinomycetota</taxon>
        <taxon>Actinomycetes</taxon>
        <taxon>Mycobacteriales</taxon>
        <taxon>Mycobacteriaceae</taxon>
        <taxon>Mycolicibacterium</taxon>
    </lineage>
</organism>
<dbReference type="Pfam" id="PF00289">
    <property type="entry name" value="Biotin_carb_N"/>
    <property type="match status" value="1"/>
</dbReference>
<feature type="domain" description="CoA carboxyltransferase C-terminal" evidence="11">
    <location>
        <begin position="1543"/>
        <end position="1826"/>
    </location>
</feature>
<dbReference type="PROSITE" id="PS50968">
    <property type="entry name" value="BIOTINYL_LIPOYL"/>
    <property type="match status" value="1"/>
</dbReference>
<evidence type="ECO:0000313" key="12">
    <source>
        <dbReference type="EMBL" id="EJZ12149.1"/>
    </source>
</evidence>
<evidence type="ECO:0000256" key="1">
    <source>
        <dbReference type="ARBA" id="ARBA00001953"/>
    </source>
</evidence>
<dbReference type="Pfam" id="PF02786">
    <property type="entry name" value="CPSase_L_D2"/>
    <property type="match status" value="1"/>
</dbReference>
<dbReference type="InterPro" id="IPR005479">
    <property type="entry name" value="CPAse_ATP-bd"/>
</dbReference>
<keyword evidence="5" id="KW-0092">Biotin</keyword>
<dbReference type="PANTHER" id="PTHR18866:SF126">
    <property type="entry name" value="BIOTIN CARBOXYLASE"/>
    <property type="match status" value="1"/>
</dbReference>
<dbReference type="FunFam" id="3.30.1490.20:FF:000003">
    <property type="entry name" value="acetyl-CoA carboxylase isoform X1"/>
    <property type="match status" value="1"/>
</dbReference>
<dbReference type="Gene3D" id="2.40.50.100">
    <property type="match status" value="1"/>
</dbReference>
<evidence type="ECO:0000259" key="11">
    <source>
        <dbReference type="PROSITE" id="PS50989"/>
    </source>
</evidence>
<gene>
    <name evidence="12" type="ORF">MVAC_02796</name>
</gene>
<reference evidence="12 13" key="1">
    <citation type="journal article" date="2012" name="J. Bacteriol.">
        <title>Complete Genome Sequence of Mycobacterium vaccae Type Strain ATCC 25954.</title>
        <authorList>
            <person name="Ho Y.S."/>
            <person name="Adroub S.A."/>
            <person name="Abadi M."/>
            <person name="Al Alwan B."/>
            <person name="Alkhateeb R."/>
            <person name="Gao G."/>
            <person name="Ragab A."/>
            <person name="Ali S."/>
            <person name="van Soolingen D."/>
            <person name="Bitter W."/>
            <person name="Pain A."/>
            <person name="Abdallah A.M."/>
        </authorList>
    </citation>
    <scope>NUCLEOTIDE SEQUENCE [LARGE SCALE GENOMIC DNA]</scope>
    <source>
        <strain evidence="12 13">ATCC 25954</strain>
    </source>
</reference>
<dbReference type="PROSITE" id="PS00866">
    <property type="entry name" value="CPSASE_1"/>
    <property type="match status" value="1"/>
</dbReference>
<evidence type="ECO:0000256" key="2">
    <source>
        <dbReference type="ARBA" id="ARBA00022598"/>
    </source>
</evidence>
<dbReference type="EMBL" id="ALQA01000004">
    <property type="protein sequence ID" value="EJZ12149.1"/>
    <property type="molecule type" value="Genomic_DNA"/>
</dbReference>
<feature type="domain" description="Biotin carboxylation" evidence="10">
    <location>
        <begin position="1"/>
        <end position="461"/>
    </location>
</feature>
<dbReference type="GO" id="GO:0016874">
    <property type="term" value="F:ligase activity"/>
    <property type="evidence" value="ECO:0007669"/>
    <property type="project" value="UniProtKB-KW"/>
</dbReference>
<dbReference type="InterPro" id="IPR011761">
    <property type="entry name" value="ATP-grasp"/>
</dbReference>
<dbReference type="eggNOG" id="COG4799">
    <property type="taxonomic scope" value="Bacteria"/>
</dbReference>
<dbReference type="InterPro" id="IPR000089">
    <property type="entry name" value="Biotin_lipoyl"/>
</dbReference>
<comment type="cofactor">
    <cofactor evidence="1">
        <name>biotin</name>
        <dbReference type="ChEBI" id="CHEBI:57586"/>
    </cofactor>
</comment>
<dbReference type="PANTHER" id="PTHR18866">
    <property type="entry name" value="CARBOXYLASE:PYRUVATE/ACETYL-COA/PROPIONYL-COA CARBOXYLASE"/>
    <property type="match status" value="1"/>
</dbReference>
<comment type="caution">
    <text evidence="12">The sequence shown here is derived from an EMBL/GenBank/DDBJ whole genome shotgun (WGS) entry which is preliminary data.</text>
</comment>
<dbReference type="SUPFAM" id="SSF51230">
    <property type="entry name" value="Single hybrid motif"/>
    <property type="match status" value="1"/>
</dbReference>
<dbReference type="SUPFAM" id="SSF52096">
    <property type="entry name" value="ClpP/crotonase"/>
    <property type="match status" value="2"/>
</dbReference>
<dbReference type="Pfam" id="PF01039">
    <property type="entry name" value="Carboxyl_trans"/>
    <property type="match status" value="1"/>
</dbReference>
<dbReference type="Gene3D" id="3.90.226.10">
    <property type="entry name" value="2-enoyl-CoA Hydratase, Chain A, domain 1"/>
    <property type="match status" value="2"/>
</dbReference>
<dbReference type="InterPro" id="IPR050856">
    <property type="entry name" value="Biotin_carboxylase_complex"/>
</dbReference>
<dbReference type="Pfam" id="PF00364">
    <property type="entry name" value="Biotin_lipoyl"/>
    <property type="match status" value="1"/>
</dbReference>
<dbReference type="eggNOG" id="COG4770">
    <property type="taxonomic scope" value="Bacteria"/>
</dbReference>
<feature type="region of interest" description="Disordered" evidence="7">
    <location>
        <begin position="563"/>
        <end position="588"/>
    </location>
</feature>
<dbReference type="SUPFAM" id="SSF52440">
    <property type="entry name" value="PreATP-grasp domain"/>
    <property type="match status" value="1"/>
</dbReference>
<accession>K0VLX8</accession>
<evidence type="ECO:0000259" key="8">
    <source>
        <dbReference type="PROSITE" id="PS50968"/>
    </source>
</evidence>
<dbReference type="SUPFAM" id="SSF56059">
    <property type="entry name" value="Glutathione synthetase ATP-binding domain-like"/>
    <property type="match status" value="1"/>
</dbReference>
<keyword evidence="2" id="KW-0436">Ligase</keyword>
<keyword evidence="13" id="KW-1185">Reference proteome</keyword>
<dbReference type="SUPFAM" id="SSF51246">
    <property type="entry name" value="Rudiment single hybrid motif"/>
    <property type="match status" value="1"/>
</dbReference>
<feature type="region of interest" description="Disordered" evidence="7">
    <location>
        <begin position="1510"/>
        <end position="1557"/>
    </location>
</feature>
<dbReference type="PROSITE" id="PS50989">
    <property type="entry name" value="COA_CT_CTER"/>
    <property type="match status" value="1"/>
</dbReference>
<sequence>MFRKVAIANRGEAAMRFLNAAGEYRIERDVPLETVAIYTDADADSWFVREADHAVNLGPTMSVDPATGARRHTYLDVTALEAALSACGADAVWPGWGFVAENPDFVRMCERIGVRFIGPSATAMDLLGSKIAAKTVAESVDVPVVPWSHGPVDTADDALNHARRIGFPVVIKAAAGGGGRGIRVVADESAIPDAFHSARAEAQSAFGDPTLFVEAQVLGGRHLEVQVAADHAGNVWTLGLRDCSVQRRRQKVLEESAPVDVGDELRATILDAARRLCRAVEYTNVGTVEFLFRPDTGDFYFLEVNTRLQVEHTVTEAVTGVDLVKLQLDLAQGRPLVGEPPTPRGHAVEVRLNAEDPRRGFAPAPGRVVELRTPQGPSIRTDSGVVVGDSIAAEFDSMIAKVIAWGRDRPEALARLRRSLARSTAVIEGGTTNRRFLMALLDNADIRARHVDTTWLDRALEAGVLLDSPDAAAAMVIAAAEAHRQDRADALDQFVGKAVHGRLDDIDDATAPIDLEYEGGRRSFRVLQYSPADLSVTIDGESVVDARFEVRGTHERRLIVTGERSDGVGSTGERSDGVGSSGERSDGVEWPATVVTSGPLITVELGHSVYRIIRGHGGLIRAESQSVVAKMAVEVGQEVKPGEVLFISEAMKMESPVMASFPGRVTEIIADTGTLVGAGDPILRVEAVDHSRSDDADRLSFAALVRGTGTAPVADADIVTRLVLGQDLGDDVVSAARLSFDEGLRVLRTIADRMALFVDAPAGDGSSHQGAPHLSVRPDLLLFAVRSPDRIHDVAPAEFVARLTTMLHHYGVDQISQGPHLTEALYSIWRAESRLDRVAELAATLLQNWLTLDPDTVQSPELVGVLDDLIASTEGAHPAVADLGRAVRHRLVEYPVLTALRADDDRTAERLVGAATPESMAGLLRLPAPLDRYLVAAIETGDEKGAFALEALVRRTHRHRELDAVTPLACRPGVIGLRTARFENGESVAVVAVSGRSADLRDMLSVAANAVGQSDGAVEIELFLSDVPGADDLDAQVETTLADLAGAGRVAVTATWWLPGTGLEVRSQQHRTLVGAAGRFAAGDHPPGMHPATADRLELWRFAEFDITVLDAPEGIHLLKVVAKENRIDERLIAMLEVFDLDGQASTYARLKSQLSQSAIAIRQARVVLRDPSASLSNRIVIYAEPVWPMSDTQLQAVIADLLPLTRGLGLEKVIGSVHTVNEVTGERTDEVIHITTPPTVGVMIGRTKPSKSRIRPMSDYRRRVVALQRRGLVYPYEIVELLVGTGATHTELPTGEFVEYDFVAARFDAVDRPRGQNTARVVTGVIDSRPDGADTSIRRVLILNEPSRDLASLAEPECRRMIAAMDLAAELGVPVEWYAVSSGARIAMDSGTENLDWTAAVLRRIVEFTQAGGEINVVVVGVNVGAQSYFDAEATMLMHTSGVLIMVGRSAMVLTGKQALEFSGGVAAEDNAGIGGYRRIAGPNGQAQFWVPDVESACALLFRHYESSQSHGAQRPTTDPADRDISSSPHLGGTGSFETVGDIFSQRHNPDRKRPFDIRSVMSAVRDQDAPPLERWKGWQDAENVVAWDTRLGGFAVSLVGVESRNLRRRLPRPADGPDSWTAGTLFPQSSKKLARVINGASGRRPLVILANLSGFDGSPESMRKLQLEYGAEIGRAIVNFRGPIVFSVISRYHGGAYVVFSKSLNPNMEVSAVEGSRASVIGGAPAAAVVFTREVRARVRQDPDVILLEKRLADAAPGDRALLQHELHQLTSKLTTEVQTAVAREFDDIHTVERALRVGSIDHIVTPSDLRPYLIGAVTRGLRKTNSHTSEGTRHA</sequence>
<evidence type="ECO:0000256" key="6">
    <source>
        <dbReference type="PROSITE-ProRule" id="PRU00409"/>
    </source>
</evidence>
<dbReference type="InterPro" id="IPR029045">
    <property type="entry name" value="ClpP/crotonase-like_dom_sf"/>
</dbReference>
<keyword evidence="3 6" id="KW-0547">Nucleotide-binding</keyword>
<feature type="domain" description="Lipoyl-binding" evidence="8">
    <location>
        <begin position="602"/>
        <end position="686"/>
    </location>
</feature>
<dbReference type="InterPro" id="IPR005481">
    <property type="entry name" value="BC-like_N"/>
</dbReference>
<dbReference type="GO" id="GO:0005524">
    <property type="term" value="F:ATP binding"/>
    <property type="evidence" value="ECO:0007669"/>
    <property type="project" value="UniProtKB-UniRule"/>
</dbReference>
<dbReference type="InterPro" id="IPR016185">
    <property type="entry name" value="PreATP-grasp_dom_sf"/>
</dbReference>
<keyword evidence="4 6" id="KW-0067">ATP-binding</keyword>
<dbReference type="GO" id="GO:0046872">
    <property type="term" value="F:metal ion binding"/>
    <property type="evidence" value="ECO:0007669"/>
    <property type="project" value="InterPro"/>
</dbReference>
<dbReference type="PROSITE" id="PS00867">
    <property type="entry name" value="CPSASE_2"/>
    <property type="match status" value="1"/>
</dbReference>
<dbReference type="Gene3D" id="3.30.470.20">
    <property type="entry name" value="ATP-grasp fold, B domain"/>
    <property type="match status" value="1"/>
</dbReference>
<evidence type="ECO:0000259" key="10">
    <source>
        <dbReference type="PROSITE" id="PS50979"/>
    </source>
</evidence>
<feature type="domain" description="ATP-grasp" evidence="9">
    <location>
        <begin position="134"/>
        <end position="332"/>
    </location>
</feature>
<dbReference type="InterPro" id="IPR011764">
    <property type="entry name" value="Biotin_carboxylation_dom"/>
</dbReference>